<reference evidence="1 2" key="1">
    <citation type="journal article" date="2021" name="Nat. Commun.">
        <title>Genetic determinants of endophytism in the Arabidopsis root mycobiome.</title>
        <authorList>
            <person name="Mesny F."/>
            <person name="Miyauchi S."/>
            <person name="Thiergart T."/>
            <person name="Pickel B."/>
            <person name="Atanasova L."/>
            <person name="Karlsson M."/>
            <person name="Huettel B."/>
            <person name="Barry K.W."/>
            <person name="Haridas S."/>
            <person name="Chen C."/>
            <person name="Bauer D."/>
            <person name="Andreopoulos W."/>
            <person name="Pangilinan J."/>
            <person name="LaButti K."/>
            <person name="Riley R."/>
            <person name="Lipzen A."/>
            <person name="Clum A."/>
            <person name="Drula E."/>
            <person name="Henrissat B."/>
            <person name="Kohler A."/>
            <person name="Grigoriev I.V."/>
            <person name="Martin F.M."/>
            <person name="Hacquard S."/>
        </authorList>
    </citation>
    <scope>NUCLEOTIDE SEQUENCE [LARGE SCALE GENOMIC DNA]</scope>
    <source>
        <strain evidence="1 2">MPI-SDFR-AT-0079</strain>
    </source>
</reference>
<organism evidence="1 2">
    <name type="scientific">Chaetomium tenue</name>
    <dbReference type="NCBI Taxonomy" id="1854479"/>
    <lineage>
        <taxon>Eukaryota</taxon>
        <taxon>Fungi</taxon>
        <taxon>Dikarya</taxon>
        <taxon>Ascomycota</taxon>
        <taxon>Pezizomycotina</taxon>
        <taxon>Sordariomycetes</taxon>
        <taxon>Sordariomycetidae</taxon>
        <taxon>Sordariales</taxon>
        <taxon>Chaetomiaceae</taxon>
        <taxon>Chaetomium</taxon>
    </lineage>
</organism>
<gene>
    <name evidence="1" type="ORF">F5144DRAFT_595837</name>
</gene>
<proteinExistence type="predicted"/>
<evidence type="ECO:0000313" key="2">
    <source>
        <dbReference type="Proteomes" id="UP000724584"/>
    </source>
</evidence>
<sequence>MPEKEYHIDKETRAALQANTGVRFLLRAKRTLESRHSSDIIPWAQNLSEKITRAVAEAAGYELTHFTIQYNVVRLLSHRPYAFICYDLFLHECDEEARNQFSQNTQRPIHEIIKRGNSCHVIRSKRMDGPVATKYRRLQQSDNGPRPYFADSLYPALYVDGRRIEKSKDGIPDPDEPEGWDWERGFVFGAEKDELEGDDNVEA</sequence>
<accession>A0ACB7NZE3</accession>
<keyword evidence="2" id="KW-1185">Reference proteome</keyword>
<evidence type="ECO:0000313" key="1">
    <source>
        <dbReference type="EMBL" id="KAH6623715.1"/>
    </source>
</evidence>
<dbReference type="Proteomes" id="UP000724584">
    <property type="component" value="Unassembled WGS sequence"/>
</dbReference>
<protein>
    <submittedName>
        <fullName evidence="1">Uncharacterized protein</fullName>
    </submittedName>
</protein>
<dbReference type="EMBL" id="JAGIZQ010000006">
    <property type="protein sequence ID" value="KAH6623715.1"/>
    <property type="molecule type" value="Genomic_DNA"/>
</dbReference>
<name>A0ACB7NZE3_9PEZI</name>
<comment type="caution">
    <text evidence="1">The sequence shown here is derived from an EMBL/GenBank/DDBJ whole genome shotgun (WGS) entry which is preliminary data.</text>
</comment>